<dbReference type="InParanoid" id="E3JVB8"/>
<dbReference type="Proteomes" id="UP000008783">
    <property type="component" value="Unassembled WGS sequence"/>
</dbReference>
<reference key="1">
    <citation type="submission" date="2007-01" db="EMBL/GenBank/DDBJ databases">
        <title>The Genome Sequence of Puccinia graminis f. sp. tritici Strain CRL 75-36-700-3.</title>
        <authorList>
            <consortium name="The Broad Institute Genome Sequencing Platform"/>
            <person name="Birren B."/>
            <person name="Lander E."/>
            <person name="Galagan J."/>
            <person name="Nusbaum C."/>
            <person name="Devon K."/>
            <person name="Cuomo C."/>
            <person name="Jaffe D."/>
            <person name="Butler J."/>
            <person name="Alvarez P."/>
            <person name="Gnerre S."/>
            <person name="Grabherr M."/>
            <person name="Mauceli E."/>
            <person name="Brockman W."/>
            <person name="Young S."/>
            <person name="LaButti K."/>
            <person name="Sykes S."/>
            <person name="DeCaprio D."/>
            <person name="Crawford M."/>
            <person name="Koehrsen M."/>
            <person name="Engels R."/>
            <person name="Montgomery P."/>
            <person name="Pearson M."/>
            <person name="Howarth C."/>
            <person name="Larson L."/>
            <person name="White J."/>
            <person name="Zeng Q."/>
            <person name="Kodira C."/>
            <person name="Yandava C."/>
            <person name="Alvarado L."/>
            <person name="O'Leary S."/>
            <person name="Szabo L."/>
            <person name="Dean R."/>
            <person name="Schein J."/>
        </authorList>
    </citation>
    <scope>NUCLEOTIDE SEQUENCE</scope>
    <source>
        <strain>CRL 75-36-700-3</strain>
    </source>
</reference>
<evidence type="ECO:0000313" key="1">
    <source>
        <dbReference type="EMBL" id="EFP75993.1"/>
    </source>
</evidence>
<proteinExistence type="predicted"/>
<dbReference type="GeneID" id="10533235"/>
<organism evidence="1 2">
    <name type="scientific">Puccinia graminis f. sp. tritici (strain CRL 75-36-700-3 / race SCCL)</name>
    <name type="common">Black stem rust fungus</name>
    <dbReference type="NCBI Taxonomy" id="418459"/>
    <lineage>
        <taxon>Eukaryota</taxon>
        <taxon>Fungi</taxon>
        <taxon>Dikarya</taxon>
        <taxon>Basidiomycota</taxon>
        <taxon>Pucciniomycotina</taxon>
        <taxon>Pucciniomycetes</taxon>
        <taxon>Pucciniales</taxon>
        <taxon>Pucciniaceae</taxon>
        <taxon>Puccinia</taxon>
    </lineage>
</organism>
<dbReference type="VEuPathDB" id="FungiDB:PGTG_01324"/>
<evidence type="ECO:0000313" key="2">
    <source>
        <dbReference type="Proteomes" id="UP000008783"/>
    </source>
</evidence>
<dbReference type="RefSeq" id="XP_003320412.1">
    <property type="nucleotide sequence ID" value="XM_003320364.2"/>
</dbReference>
<dbReference type="EMBL" id="DS178264">
    <property type="protein sequence ID" value="EFP75993.1"/>
    <property type="molecule type" value="Genomic_DNA"/>
</dbReference>
<gene>
    <name evidence="1" type="ORF">PGTG_01324</name>
</gene>
<sequence length="71" mass="7899">MMESDWARSEASFIAQIFSTRCSARRRQAYVPLVPEDFSASNLSLLVMEGSVDSEQLQYKVSSPPGLDQPS</sequence>
<keyword evidence="2" id="KW-1185">Reference proteome</keyword>
<protein>
    <submittedName>
        <fullName evidence="1">Uncharacterized protein</fullName>
    </submittedName>
</protein>
<dbReference type="AlphaFoldDB" id="E3JVB8"/>
<reference evidence="2" key="2">
    <citation type="journal article" date="2011" name="Proc. Natl. Acad. Sci. U.S.A.">
        <title>Obligate biotrophy features unraveled by the genomic analysis of rust fungi.</title>
        <authorList>
            <person name="Duplessis S."/>
            <person name="Cuomo C.A."/>
            <person name="Lin Y.-C."/>
            <person name="Aerts A."/>
            <person name="Tisserant E."/>
            <person name="Veneault-Fourrey C."/>
            <person name="Joly D.L."/>
            <person name="Hacquard S."/>
            <person name="Amselem J."/>
            <person name="Cantarel B.L."/>
            <person name="Chiu R."/>
            <person name="Coutinho P.M."/>
            <person name="Feau N."/>
            <person name="Field M."/>
            <person name="Frey P."/>
            <person name="Gelhaye E."/>
            <person name="Goldberg J."/>
            <person name="Grabherr M.G."/>
            <person name="Kodira C.D."/>
            <person name="Kohler A."/>
            <person name="Kuees U."/>
            <person name="Lindquist E.A."/>
            <person name="Lucas S.M."/>
            <person name="Mago R."/>
            <person name="Mauceli E."/>
            <person name="Morin E."/>
            <person name="Murat C."/>
            <person name="Pangilinan J.L."/>
            <person name="Park R."/>
            <person name="Pearson M."/>
            <person name="Quesneville H."/>
            <person name="Rouhier N."/>
            <person name="Sakthikumar S."/>
            <person name="Salamov A.A."/>
            <person name="Schmutz J."/>
            <person name="Selles B."/>
            <person name="Shapiro H."/>
            <person name="Tanguay P."/>
            <person name="Tuskan G.A."/>
            <person name="Henrissat B."/>
            <person name="Van de Peer Y."/>
            <person name="Rouze P."/>
            <person name="Ellis J.G."/>
            <person name="Dodds P.N."/>
            <person name="Schein J.E."/>
            <person name="Zhong S."/>
            <person name="Hamelin R.C."/>
            <person name="Grigoriev I.V."/>
            <person name="Szabo L.J."/>
            <person name="Martin F."/>
        </authorList>
    </citation>
    <scope>NUCLEOTIDE SEQUENCE [LARGE SCALE GENOMIC DNA]</scope>
    <source>
        <strain evidence="2">CRL 75-36-700-3 / race SCCL</strain>
    </source>
</reference>
<dbReference type="HOGENOM" id="CLU_2741268_0_0_1"/>
<name>E3JVB8_PUCGT</name>
<accession>E3JVB8</accession>
<dbReference type="KEGG" id="pgr:PGTG_01324"/>